<name>A0A6A6VW19_9PEZI</name>
<dbReference type="SUPFAM" id="SSF53187">
    <property type="entry name" value="Zn-dependent exopeptidases"/>
    <property type="match status" value="1"/>
</dbReference>
<evidence type="ECO:0000259" key="2">
    <source>
        <dbReference type="Pfam" id="PF02225"/>
    </source>
</evidence>
<dbReference type="InterPro" id="IPR036757">
    <property type="entry name" value="TFR-like_dimer_dom_sf"/>
</dbReference>
<dbReference type="Proteomes" id="UP000799437">
    <property type="component" value="Unassembled WGS sequence"/>
</dbReference>
<protein>
    <submittedName>
        <fullName evidence="5">Zn-dependent exopeptidase</fullName>
    </submittedName>
</protein>
<dbReference type="InterPro" id="IPR007484">
    <property type="entry name" value="Peptidase_M28"/>
</dbReference>
<evidence type="ECO:0000313" key="6">
    <source>
        <dbReference type="Proteomes" id="UP000799437"/>
    </source>
</evidence>
<reference evidence="5" key="1">
    <citation type="journal article" date="2020" name="Stud. Mycol.">
        <title>101 Dothideomycetes genomes: a test case for predicting lifestyles and emergence of pathogens.</title>
        <authorList>
            <person name="Haridas S."/>
            <person name="Albert R."/>
            <person name="Binder M."/>
            <person name="Bloem J."/>
            <person name="Labutti K."/>
            <person name="Salamov A."/>
            <person name="Andreopoulos B."/>
            <person name="Baker S."/>
            <person name="Barry K."/>
            <person name="Bills G."/>
            <person name="Bluhm B."/>
            <person name="Cannon C."/>
            <person name="Castanera R."/>
            <person name="Culley D."/>
            <person name="Daum C."/>
            <person name="Ezra D."/>
            <person name="Gonzalez J."/>
            <person name="Henrissat B."/>
            <person name="Kuo A."/>
            <person name="Liang C."/>
            <person name="Lipzen A."/>
            <person name="Lutzoni F."/>
            <person name="Magnuson J."/>
            <person name="Mondo S."/>
            <person name="Nolan M."/>
            <person name="Ohm R."/>
            <person name="Pangilinan J."/>
            <person name="Park H.-J."/>
            <person name="Ramirez L."/>
            <person name="Alfaro M."/>
            <person name="Sun H."/>
            <person name="Tritt A."/>
            <person name="Yoshinaga Y."/>
            <person name="Zwiers L.-H."/>
            <person name="Turgeon B."/>
            <person name="Goodwin S."/>
            <person name="Spatafora J."/>
            <person name="Crous P."/>
            <person name="Grigoriev I."/>
        </authorList>
    </citation>
    <scope>NUCLEOTIDE SEQUENCE</scope>
    <source>
        <strain evidence="5">CBS 121739</strain>
    </source>
</reference>
<dbReference type="PANTHER" id="PTHR10404:SF46">
    <property type="entry name" value="VACUOLAR PROTEIN SORTING-ASSOCIATED PROTEIN 70"/>
    <property type="match status" value="1"/>
</dbReference>
<feature type="domain" description="PA" evidence="2">
    <location>
        <begin position="163"/>
        <end position="228"/>
    </location>
</feature>
<dbReference type="Gene3D" id="3.40.630.10">
    <property type="entry name" value="Zn peptidases"/>
    <property type="match status" value="1"/>
</dbReference>
<dbReference type="InterPro" id="IPR007365">
    <property type="entry name" value="TFR-like_dimer_dom"/>
</dbReference>
<proteinExistence type="inferred from homology"/>
<dbReference type="Pfam" id="PF04389">
    <property type="entry name" value="Peptidase_M28"/>
    <property type="match status" value="1"/>
</dbReference>
<dbReference type="EMBL" id="ML996580">
    <property type="protein sequence ID" value="KAF2754355.1"/>
    <property type="molecule type" value="Genomic_DNA"/>
</dbReference>
<dbReference type="OrthoDB" id="5841748at2759"/>
<dbReference type="Gene3D" id="1.20.930.40">
    <property type="entry name" value="Transferrin receptor-like, dimerisation domain"/>
    <property type="match status" value="1"/>
</dbReference>
<dbReference type="GO" id="GO:0004180">
    <property type="term" value="F:carboxypeptidase activity"/>
    <property type="evidence" value="ECO:0007669"/>
    <property type="project" value="TreeGrafter"/>
</dbReference>
<evidence type="ECO:0000259" key="4">
    <source>
        <dbReference type="Pfam" id="PF04389"/>
    </source>
</evidence>
<dbReference type="Pfam" id="PF04253">
    <property type="entry name" value="TFR_dimer"/>
    <property type="match status" value="1"/>
</dbReference>
<keyword evidence="6" id="KW-1185">Reference proteome</keyword>
<dbReference type="RefSeq" id="XP_033596806.1">
    <property type="nucleotide sequence ID" value="XM_033742092.1"/>
</dbReference>
<dbReference type="GeneID" id="54483146"/>
<dbReference type="CDD" id="cd08022">
    <property type="entry name" value="M28_PSMA_like"/>
    <property type="match status" value="1"/>
</dbReference>
<dbReference type="FunFam" id="3.40.630.10:FF:000101">
    <property type="entry name" value="N-acetylated alpha-linked acidic dipeptidase like 1"/>
    <property type="match status" value="1"/>
</dbReference>
<dbReference type="InterPro" id="IPR003137">
    <property type="entry name" value="PA_domain"/>
</dbReference>
<dbReference type="PROSITE" id="PS51257">
    <property type="entry name" value="PROKAR_LIPOPROTEIN"/>
    <property type="match status" value="1"/>
</dbReference>
<evidence type="ECO:0000313" key="5">
    <source>
        <dbReference type="EMBL" id="KAF2754355.1"/>
    </source>
</evidence>
<dbReference type="PANTHER" id="PTHR10404">
    <property type="entry name" value="N-ACETYLATED-ALPHA-LINKED ACIDIC DIPEPTIDASE"/>
    <property type="match status" value="1"/>
</dbReference>
<dbReference type="CDD" id="cd02121">
    <property type="entry name" value="PA_GCPII_like"/>
    <property type="match status" value="1"/>
</dbReference>
<gene>
    <name evidence="5" type="ORF">EJ05DRAFT_443533</name>
</gene>
<accession>A0A6A6VW19</accession>
<evidence type="ECO:0000256" key="1">
    <source>
        <dbReference type="ARBA" id="ARBA00005634"/>
    </source>
</evidence>
<organism evidence="5 6">
    <name type="scientific">Pseudovirgaria hyperparasitica</name>
    <dbReference type="NCBI Taxonomy" id="470096"/>
    <lineage>
        <taxon>Eukaryota</taxon>
        <taxon>Fungi</taxon>
        <taxon>Dikarya</taxon>
        <taxon>Ascomycota</taxon>
        <taxon>Pezizomycotina</taxon>
        <taxon>Dothideomycetes</taxon>
        <taxon>Dothideomycetes incertae sedis</taxon>
        <taxon>Acrospermales</taxon>
        <taxon>Acrospermaceae</taxon>
        <taxon>Pseudovirgaria</taxon>
    </lineage>
</organism>
<dbReference type="SUPFAM" id="SSF47672">
    <property type="entry name" value="Transferrin receptor-like dimerisation domain"/>
    <property type="match status" value="1"/>
</dbReference>
<dbReference type="InterPro" id="IPR039373">
    <property type="entry name" value="Peptidase_M28B"/>
</dbReference>
<dbReference type="Gene3D" id="3.50.30.30">
    <property type="match status" value="1"/>
</dbReference>
<dbReference type="InterPro" id="IPR046450">
    <property type="entry name" value="PA_dom_sf"/>
</dbReference>
<dbReference type="AlphaFoldDB" id="A0A6A6VW19"/>
<evidence type="ECO:0000259" key="3">
    <source>
        <dbReference type="Pfam" id="PF04253"/>
    </source>
</evidence>
<feature type="domain" description="Peptidase M28" evidence="4">
    <location>
        <begin position="348"/>
        <end position="537"/>
    </location>
</feature>
<dbReference type="Pfam" id="PF02225">
    <property type="entry name" value="PA"/>
    <property type="match status" value="1"/>
</dbReference>
<feature type="domain" description="Transferrin receptor-like dimerisation" evidence="3">
    <location>
        <begin position="601"/>
        <end position="712"/>
    </location>
</feature>
<dbReference type="SUPFAM" id="SSF52025">
    <property type="entry name" value="PA domain"/>
    <property type="match status" value="1"/>
</dbReference>
<comment type="similarity">
    <text evidence="1">Belongs to the peptidase M28 family. M28B subfamily.</text>
</comment>
<sequence>MRLSGTAIICISTTAIACRHDWIHNPRAKKLQRLAKRQVEYPPVLSDAEQILVNSFDNNSISDWAYYYTHGDHLGGSHNKSMAQWTADRWNENGLNASLYEIPVYTTYPQHSSLAIRYTNSSVHNANLIEDVLVEDDTTSFPNRIPAFHAMSASGKVIAEYVYVGRGAQGDFNRLRELGIELEGKVAVAMYGGIYRGIKVKNAQDNGMAGAVLFTDSLDDGEITTKNGYAAYPIDGPARQPSSIQRGSVRFSSLYSGDPTTVGYASGPGAPRGDTTPYTPSIPSIPVSMIDAVKILGALNGHGFSGQKVNRSSYVGHLEDVEYFSGPAPGVTINITHFMKSSITPVWNVIGVINGTSQDEVVIVGNHRDAWVIGGAADPNSGSAILIEMSRAFGKLLAQGWKPKRTILLASWDAEEFGLQGSTEWVESHLPWLTSVSVSYLNIDIGVGGPRTGLSGTGDLQTIATETMKKILYPEGYGVGPTLYDSWRNYTEGYIPPLGSGSDYAAFWHNGISALDISSDAGPTDPVYHYHSNYDTFHWMVNFGDPGFHVHTAMGQFMSLLTYTIADSRILPYDLPNYENVLQDYYNELLETIADANVDLNTTPLRDAIGTFGEKAAQITSAGQTAQMLNDTAIIQVINSKYRDFQRGFVSQGGLPSRNTFRNVLSAPGLDNGYGAVVFPPITEGVESGDLAQAEEWIQKSANAILRAAEILDIDYGKVGS</sequence>